<feature type="region of interest" description="Disordered" evidence="1">
    <location>
        <begin position="163"/>
        <end position="202"/>
    </location>
</feature>
<organism evidence="3 4">
    <name type="scientific">Stereocaulon virgatum</name>
    <dbReference type="NCBI Taxonomy" id="373712"/>
    <lineage>
        <taxon>Eukaryota</taxon>
        <taxon>Fungi</taxon>
        <taxon>Dikarya</taxon>
        <taxon>Ascomycota</taxon>
        <taxon>Pezizomycotina</taxon>
        <taxon>Lecanoromycetes</taxon>
        <taxon>OSLEUM clade</taxon>
        <taxon>Lecanoromycetidae</taxon>
        <taxon>Lecanorales</taxon>
        <taxon>Lecanorineae</taxon>
        <taxon>Stereocaulaceae</taxon>
        <taxon>Stereocaulon</taxon>
    </lineage>
</organism>
<name>A0ABR4A682_9LECA</name>
<accession>A0ABR4A682</accession>
<gene>
    <name evidence="3" type="ORF">N7G274_006884</name>
</gene>
<feature type="region of interest" description="Disordered" evidence="1">
    <location>
        <begin position="652"/>
        <end position="743"/>
    </location>
</feature>
<feature type="region of interest" description="Disordered" evidence="1">
    <location>
        <begin position="787"/>
        <end position="806"/>
    </location>
</feature>
<proteinExistence type="predicted"/>
<feature type="domain" description="Protein kinase" evidence="2">
    <location>
        <begin position="339"/>
        <end position="584"/>
    </location>
</feature>
<protein>
    <recommendedName>
        <fullName evidence="2">Protein kinase domain-containing protein</fullName>
    </recommendedName>
</protein>
<dbReference type="Pfam" id="PF00069">
    <property type="entry name" value="Pkinase"/>
    <property type="match status" value="1"/>
</dbReference>
<dbReference type="PROSITE" id="PS50011">
    <property type="entry name" value="PROTEIN_KINASE_DOM"/>
    <property type="match status" value="1"/>
</dbReference>
<dbReference type="PANTHER" id="PTHR23257">
    <property type="entry name" value="SERINE-THREONINE PROTEIN KINASE"/>
    <property type="match status" value="1"/>
</dbReference>
<feature type="compositionally biased region" description="Basic and acidic residues" evidence="1">
    <location>
        <begin position="652"/>
        <end position="665"/>
    </location>
</feature>
<dbReference type="Gene3D" id="1.10.510.10">
    <property type="entry name" value="Transferase(Phosphotransferase) domain 1"/>
    <property type="match status" value="1"/>
</dbReference>
<feature type="compositionally biased region" description="Basic and acidic residues" evidence="1">
    <location>
        <begin position="870"/>
        <end position="879"/>
    </location>
</feature>
<dbReference type="InterPro" id="IPR050167">
    <property type="entry name" value="Ser_Thr_protein_kinase"/>
</dbReference>
<reference evidence="3 4" key="1">
    <citation type="submission" date="2024-09" db="EMBL/GenBank/DDBJ databases">
        <title>Rethinking Asexuality: The Enigmatic Case of Functional Sexual Genes in Lepraria (Stereocaulaceae).</title>
        <authorList>
            <person name="Doellman M."/>
            <person name="Sun Y."/>
            <person name="Barcenas-Pena A."/>
            <person name="Lumbsch H.T."/>
            <person name="Grewe F."/>
        </authorList>
    </citation>
    <scope>NUCLEOTIDE SEQUENCE [LARGE SCALE GENOMIC DNA]</scope>
    <source>
        <strain evidence="3 4">Mercado 3170</strain>
    </source>
</reference>
<dbReference type="SUPFAM" id="SSF56112">
    <property type="entry name" value="Protein kinase-like (PK-like)"/>
    <property type="match status" value="1"/>
</dbReference>
<dbReference type="InterPro" id="IPR000719">
    <property type="entry name" value="Prot_kinase_dom"/>
</dbReference>
<feature type="compositionally biased region" description="Basic and acidic residues" evidence="1">
    <location>
        <begin position="94"/>
        <end position="113"/>
    </location>
</feature>
<dbReference type="InterPro" id="IPR011009">
    <property type="entry name" value="Kinase-like_dom_sf"/>
</dbReference>
<feature type="region of interest" description="Disordered" evidence="1">
    <location>
        <begin position="858"/>
        <end position="952"/>
    </location>
</feature>
<comment type="caution">
    <text evidence="3">The sequence shown here is derived from an EMBL/GenBank/DDBJ whole genome shotgun (WGS) entry which is preliminary data.</text>
</comment>
<dbReference type="EMBL" id="JBEFKJ010000021">
    <property type="protein sequence ID" value="KAL2040441.1"/>
    <property type="molecule type" value="Genomic_DNA"/>
</dbReference>
<evidence type="ECO:0000313" key="3">
    <source>
        <dbReference type="EMBL" id="KAL2040441.1"/>
    </source>
</evidence>
<keyword evidence="4" id="KW-1185">Reference proteome</keyword>
<feature type="compositionally biased region" description="Pro residues" evidence="1">
    <location>
        <begin position="171"/>
        <end position="183"/>
    </location>
</feature>
<feature type="compositionally biased region" description="Polar residues" evidence="1">
    <location>
        <begin position="915"/>
        <end position="927"/>
    </location>
</feature>
<feature type="compositionally biased region" description="Polar residues" evidence="1">
    <location>
        <begin position="897"/>
        <end position="908"/>
    </location>
</feature>
<evidence type="ECO:0000313" key="4">
    <source>
        <dbReference type="Proteomes" id="UP001590950"/>
    </source>
</evidence>
<feature type="compositionally biased region" description="Basic and acidic residues" evidence="1">
    <location>
        <begin position="44"/>
        <end position="59"/>
    </location>
</feature>
<sequence>MPIAVPMAEPSSPAASFDAENETQLEKSEQKRRLRDLFGFSRWRKSDEQTPCPDSKKAETPPQTPVKAERPGLGLGRRLSRKGLVGIPRSQTFRRQEDEQRKNLQPVETERRSLSKVRQRALSAAPEPPRFKYRDTSVPPDFQHAYQPIDGRIDQTAVRELAATQKEQEQIPPPPPAHPPPQDPNCHPDGDTAISEGSIDDDDDALDEELMEELKKKWILNLSMHFRDKSPREKFFLTYAETPDRWRRVTVSCDYRNAPLDSLEFDLQNLNYQKDKSARIYESIRMSLPDIQFYDTVTNLKLETKDDRLHVHVTEDVNEIIPYPPKHLVNHLSHVPRYKERELHFDEHMSGFVYRVNVGGHTWIKKEIPGPDSVDEFLYEVNALSELIGSKNVIQLKGLVIDNEENLIKGLLLGYAEHGALVDILYDSKEGHIPPVPWARRERWAKQIIQGLSNLHEGGFVQGDFTLSNIVIDENDQAQIIDINRRGCPVGWESPEMVPLVESGQRLSMYIGVKSDLYQLGMVLWALAMEQDEPERAKRPLRLDQADTEIPQYYRHLTGICLSEKPKQRFAAKDLLAMFSAPALFSDLRRQDMSPLSANETPGNPDLDQHDKIQSEDTDLIGITSQDRQKRYHPTNGAYLVPLADHEVRNRLQRRSQDTDEEGFRGRRYSPVRPGTLGFPQDDPPALPISRRGLSPPMKQMPFSSRSPEFIPRRDDDNDDANEDGAQIIPISPTGDGGWQEINMDGNPYLIHRDTLESFDNFPNVPHARRGKTVEQWRQEVEHVDSGLADMDPDNLDKSESHNPLLAGIGGHEALEIGQHFGGSGGSPPQRITDDLDVEHQDEKNDSQSLLEDLRTEYDKANNTSQRVIKIPENEHKSPEAISQRETQPLGEEYRAEQQSMEGTTYKSSTEHPTQENARAEQQSPEGTTGEPWTAGSAKVTSAPQGKTVPEV</sequence>
<evidence type="ECO:0000259" key="2">
    <source>
        <dbReference type="PROSITE" id="PS50011"/>
    </source>
</evidence>
<feature type="region of interest" description="Disordered" evidence="1">
    <location>
        <begin position="1"/>
        <end position="139"/>
    </location>
</feature>
<evidence type="ECO:0000256" key="1">
    <source>
        <dbReference type="SAM" id="MobiDB-lite"/>
    </source>
</evidence>
<dbReference type="Proteomes" id="UP001590950">
    <property type="component" value="Unassembled WGS sequence"/>
</dbReference>